<evidence type="ECO:0000256" key="1">
    <source>
        <dbReference type="ARBA" id="ARBA00022450"/>
    </source>
</evidence>
<dbReference type="InterPro" id="IPR036291">
    <property type="entry name" value="NAD(P)-bd_dom_sf"/>
</dbReference>
<evidence type="ECO:0000256" key="2">
    <source>
        <dbReference type="ARBA" id="ARBA00022553"/>
    </source>
</evidence>
<accession>A0A9W5Z2R1</accession>
<evidence type="ECO:0000313" key="4">
    <source>
        <dbReference type="EMBL" id="GKZ28050.1"/>
    </source>
</evidence>
<feature type="domain" description="Thioester reductase (TE)" evidence="3">
    <location>
        <begin position="78"/>
        <end position="211"/>
    </location>
</feature>
<dbReference type="PANTHER" id="PTHR44845:SF4">
    <property type="entry name" value="NONRIBOSOMAL PEPTIDE SYNTHASE INPA"/>
    <property type="match status" value="1"/>
</dbReference>
<protein>
    <recommendedName>
        <fullName evidence="3">Thioester reductase (TE) domain-containing protein</fullName>
    </recommendedName>
</protein>
<dbReference type="SUPFAM" id="SSF51735">
    <property type="entry name" value="NAD(P)-binding Rossmann-fold domains"/>
    <property type="match status" value="1"/>
</dbReference>
<proteinExistence type="predicted"/>
<evidence type="ECO:0000313" key="5">
    <source>
        <dbReference type="Proteomes" id="UP001143548"/>
    </source>
</evidence>
<keyword evidence="1" id="KW-0596">Phosphopantetheine</keyword>
<dbReference type="Gene3D" id="3.40.50.720">
    <property type="entry name" value="NAD(P)-binding Rossmann-like Domain"/>
    <property type="match status" value="1"/>
</dbReference>
<dbReference type="AlphaFoldDB" id="A0A9W5Z2R1"/>
<dbReference type="EMBL" id="BROQ01000630">
    <property type="protein sequence ID" value="GKZ28050.1"/>
    <property type="molecule type" value="Genomic_DNA"/>
</dbReference>
<organism evidence="4 5">
    <name type="scientific">Aspergillus brasiliensis</name>
    <dbReference type="NCBI Taxonomy" id="319629"/>
    <lineage>
        <taxon>Eukaryota</taxon>
        <taxon>Fungi</taxon>
        <taxon>Dikarya</taxon>
        <taxon>Ascomycota</taxon>
        <taxon>Pezizomycotina</taxon>
        <taxon>Eurotiomycetes</taxon>
        <taxon>Eurotiomycetidae</taxon>
        <taxon>Eurotiales</taxon>
        <taxon>Aspergillaceae</taxon>
        <taxon>Aspergillus</taxon>
        <taxon>Aspergillus subgen. Circumdati</taxon>
    </lineage>
</organism>
<gene>
    <name evidence="4" type="ORF">AbraCBS73388_009566</name>
</gene>
<comment type="caution">
    <text evidence="4">The sequence shown here is derived from an EMBL/GenBank/DDBJ whole genome shotgun (WGS) entry which is preliminary data.</text>
</comment>
<dbReference type="PANTHER" id="PTHR44845">
    <property type="entry name" value="CARRIER DOMAIN-CONTAINING PROTEIN"/>
    <property type="match status" value="1"/>
</dbReference>
<evidence type="ECO:0000259" key="3">
    <source>
        <dbReference type="Pfam" id="PF07993"/>
    </source>
</evidence>
<dbReference type="InterPro" id="IPR013120">
    <property type="entry name" value="FAR_NAD-bd"/>
</dbReference>
<sequence length="241" mass="26649">MAKATSIRSLAQYVLHYQTCGVGPSSLASTSTGIDLAKEINRHDSDILAAQLTLAGNKSPTLHNASICRESKPFTVFLTGANGFLGTQILRQLLEHRHVRRVICLVRGDADDAARQRTIDKAIEALWWTEHHSEKLEVWRGDLSLPKLGLDSTRWHTLTRGEAANVIIHNGAIVHWTKGYDVLEAANVGSTMELLLVALRCPAVRFVYITGGRPWKSHEEQEIVTELSAPNAIPYSQTKLV</sequence>
<reference evidence="4" key="1">
    <citation type="submission" date="2022-07" db="EMBL/GenBank/DDBJ databases">
        <title>Taxonomy of Aspergillus series Nigri: significant species reduction supported by multi-species coalescent approaches.</title>
        <authorList>
            <person name="Bian C."/>
            <person name="Kusuya Y."/>
            <person name="Sklenar F."/>
            <person name="D'hooge E."/>
            <person name="Yaguchi T."/>
            <person name="Takahashi H."/>
            <person name="Hubka V."/>
        </authorList>
    </citation>
    <scope>NUCLEOTIDE SEQUENCE</scope>
    <source>
        <strain evidence="4">CBS 733.88</strain>
    </source>
</reference>
<dbReference type="Proteomes" id="UP001143548">
    <property type="component" value="Unassembled WGS sequence"/>
</dbReference>
<name>A0A9W5Z2R1_9EURO</name>
<dbReference type="Pfam" id="PF07993">
    <property type="entry name" value="NAD_binding_4"/>
    <property type="match status" value="1"/>
</dbReference>
<keyword evidence="2" id="KW-0597">Phosphoprotein</keyword>
<feature type="non-terminal residue" evidence="4">
    <location>
        <position position="241"/>
    </location>
</feature>